<evidence type="ECO:0000256" key="1">
    <source>
        <dbReference type="SAM" id="MobiDB-lite"/>
    </source>
</evidence>
<dbReference type="EMBL" id="LR031877">
    <property type="protein sequence ID" value="VDD45139.1"/>
    <property type="molecule type" value="Genomic_DNA"/>
</dbReference>
<evidence type="ECO:0000313" key="2">
    <source>
        <dbReference type="EMBL" id="VDD45139.1"/>
    </source>
</evidence>
<feature type="compositionally biased region" description="Basic and acidic residues" evidence="1">
    <location>
        <begin position="317"/>
        <end position="335"/>
    </location>
</feature>
<dbReference type="AlphaFoldDB" id="A0A3P6FRM6"/>
<protein>
    <recommendedName>
        <fullName evidence="3">Replication factor A C-terminal domain-containing protein</fullName>
    </recommendedName>
</protein>
<dbReference type="Gene3D" id="2.40.50.140">
    <property type="entry name" value="Nucleic acid-binding proteins"/>
    <property type="match status" value="2"/>
</dbReference>
<feature type="region of interest" description="Disordered" evidence="1">
    <location>
        <begin position="286"/>
        <end position="341"/>
    </location>
</feature>
<evidence type="ECO:0008006" key="3">
    <source>
        <dbReference type="Google" id="ProtNLM"/>
    </source>
</evidence>
<reference evidence="2" key="1">
    <citation type="submission" date="2018-11" db="EMBL/GenBank/DDBJ databases">
        <authorList>
            <consortium name="Genoscope - CEA"/>
            <person name="William W."/>
        </authorList>
    </citation>
    <scope>NUCLEOTIDE SEQUENCE</scope>
</reference>
<dbReference type="InterPro" id="IPR012340">
    <property type="entry name" value="NA-bd_OB-fold"/>
</dbReference>
<dbReference type="PANTHER" id="PTHR47165">
    <property type="entry name" value="OS03G0429900 PROTEIN"/>
    <property type="match status" value="1"/>
</dbReference>
<proteinExistence type="predicted"/>
<dbReference type="PANTHER" id="PTHR47165:SF4">
    <property type="entry name" value="OS03G0429900 PROTEIN"/>
    <property type="match status" value="1"/>
</dbReference>
<gene>
    <name evidence="2" type="ORF">BOLC5T32686H</name>
</gene>
<organism evidence="2">
    <name type="scientific">Brassica oleracea</name>
    <name type="common">Wild cabbage</name>
    <dbReference type="NCBI Taxonomy" id="3712"/>
    <lineage>
        <taxon>Eukaryota</taxon>
        <taxon>Viridiplantae</taxon>
        <taxon>Streptophyta</taxon>
        <taxon>Embryophyta</taxon>
        <taxon>Tracheophyta</taxon>
        <taxon>Spermatophyta</taxon>
        <taxon>Magnoliopsida</taxon>
        <taxon>eudicotyledons</taxon>
        <taxon>Gunneridae</taxon>
        <taxon>Pentapetalae</taxon>
        <taxon>rosids</taxon>
        <taxon>malvids</taxon>
        <taxon>Brassicales</taxon>
        <taxon>Brassicaceae</taxon>
        <taxon>Brassiceae</taxon>
        <taxon>Brassica</taxon>
    </lineage>
</organism>
<sequence>MALSYIFLSDLKSGRCSNTAEVRLLRFWEARNTGKQLPDIIGEVNAIRSTITDRIPGAQRVMLTLRLESGENVCVSMFDSMALAFHTKFDSYKKEPRIVVATSINPKIVGAYNFQIFTSGTHLYFDSETAASKEVFDTLPGEGTYAGSGSSKVVHAQKIEPVTVSELNQFVISAEPQIIEFLCTAKVTGIQTEEGWCYIGCATCSKKLVRETASFTCVPCNDTNAVAALRLLRLHKLGVGVDAQVDTDLPVSLAGVVGKTYTFLSEHLRPYQPLIYMYDGGKVAEEVHPGDVPQETDGQVGNPGAGANKPSTSATASDKRPQQAKADSDVDENARKKAHVG</sequence>
<accession>A0A3P6FRM6</accession>
<name>A0A3P6FRM6_BRAOL</name>